<dbReference type="RefSeq" id="WP_248647046.1">
    <property type="nucleotide sequence ID" value="NZ_CP096574.1"/>
</dbReference>
<sequence>MSFTNAKVTYEIFSNFEGEESRSQRDAGVTITVAGEKKRAKILHCGAPYFDRLEKLDGVVLKGQEYLDDDE</sequence>
<name>A0ABY4LHH3_9BACT</name>
<protein>
    <submittedName>
        <fullName evidence="1">Uncharacterized protein</fullName>
    </submittedName>
</protein>
<dbReference type="EMBL" id="CP096574">
    <property type="protein sequence ID" value="UPU37446.1"/>
    <property type="molecule type" value="Genomic_DNA"/>
</dbReference>
<keyword evidence="2" id="KW-1185">Reference proteome</keyword>
<proteinExistence type="predicted"/>
<gene>
    <name evidence="1" type="ORF">M1B72_06990</name>
</gene>
<evidence type="ECO:0000313" key="2">
    <source>
        <dbReference type="Proteomes" id="UP000831485"/>
    </source>
</evidence>
<reference evidence="1" key="1">
    <citation type="submission" date="2022-04" db="EMBL/GenBank/DDBJ databases">
        <authorList>
            <person name="Liu G."/>
        </authorList>
    </citation>
    <scope>NUCLEOTIDE SEQUENCE</scope>
    <source>
        <strain evidence="1">RG22</strain>
    </source>
</reference>
<organism evidence="1 2">
    <name type="scientific">Geomonas paludis</name>
    <dbReference type="NCBI Taxonomy" id="2740185"/>
    <lineage>
        <taxon>Bacteria</taxon>
        <taxon>Pseudomonadati</taxon>
        <taxon>Thermodesulfobacteriota</taxon>
        <taxon>Desulfuromonadia</taxon>
        <taxon>Geobacterales</taxon>
        <taxon>Geobacteraceae</taxon>
        <taxon>Geomonas</taxon>
    </lineage>
</organism>
<dbReference type="Proteomes" id="UP000831485">
    <property type="component" value="Chromosome"/>
</dbReference>
<evidence type="ECO:0000313" key="1">
    <source>
        <dbReference type="EMBL" id="UPU37446.1"/>
    </source>
</evidence>
<accession>A0ABY4LHH3</accession>